<feature type="domain" description="DUF927" evidence="1">
    <location>
        <begin position="16"/>
        <end position="271"/>
    </location>
</feature>
<dbReference type="Proteomes" id="UP000075763">
    <property type="component" value="Unassembled WGS sequence"/>
</dbReference>
<comment type="caution">
    <text evidence="2">The sequence shown here is derived from an EMBL/GenBank/DDBJ whole genome shotgun (WGS) entry which is preliminary data.</text>
</comment>
<evidence type="ECO:0000313" key="3">
    <source>
        <dbReference type="Proteomes" id="UP000075763"/>
    </source>
</evidence>
<proteinExistence type="predicted"/>
<dbReference type="Pfam" id="PF06048">
    <property type="entry name" value="DUF927"/>
    <property type="match status" value="1"/>
</dbReference>
<evidence type="ECO:0000259" key="1">
    <source>
        <dbReference type="Pfam" id="PF06048"/>
    </source>
</evidence>
<name>A0ABD4EQM9_9GAMM</name>
<organism evidence="2 3">
    <name type="scientific">Pseudoalteromonas tetraodonis</name>
    <dbReference type="NCBI Taxonomy" id="43659"/>
    <lineage>
        <taxon>Bacteria</taxon>
        <taxon>Pseudomonadati</taxon>
        <taxon>Pseudomonadota</taxon>
        <taxon>Gammaproteobacteria</taxon>
        <taxon>Alteromonadales</taxon>
        <taxon>Pseudoalteromonadaceae</taxon>
        <taxon>Pseudoalteromonas</taxon>
    </lineage>
</organism>
<gene>
    <name evidence="2" type="ORF">A2I96_12640</name>
</gene>
<evidence type="ECO:0000313" key="2">
    <source>
        <dbReference type="EMBL" id="KYL35753.1"/>
    </source>
</evidence>
<accession>A0ABD4EQM9</accession>
<dbReference type="AlphaFoldDB" id="A0ABD4EQM9"/>
<dbReference type="InterPro" id="IPR009270">
    <property type="entry name" value="DUF927"/>
</dbReference>
<reference evidence="2 3" key="1">
    <citation type="submission" date="2016-03" db="EMBL/GenBank/DDBJ databases">
        <authorList>
            <person name="Zhang H."/>
            <person name="Liu R."/>
            <person name="Wang M."/>
            <person name="Wang H."/>
            <person name="Wang L."/>
            <person name="Song L."/>
        </authorList>
    </citation>
    <scope>NUCLEOTIDE SEQUENCE [LARGE SCALE GENOMIC DNA]</scope>
    <source>
        <strain evidence="2 3">DSM 16099</strain>
    </source>
</reference>
<dbReference type="EMBL" id="LVCN01000017">
    <property type="protein sequence ID" value="KYL35753.1"/>
    <property type="molecule type" value="Genomic_DNA"/>
</dbReference>
<protein>
    <recommendedName>
        <fullName evidence="1">DUF927 domain-containing protein</fullName>
    </recommendedName>
</protein>
<sequence>MFELRETGLFYTPTADSEPRFLCGPIQVLGISRGDDGTKDYGLLVEWKNLDDICIRKLIPRRRIMNDKSTFVKELLLDTGLVISSRKGVWEPIISYLIKARPEQRYKSSNQAGWLNNSFVTPSWCVSNGAEKVIYSGNKSNEFLSTSGTVSSWQKEVGSLCINNPILAFTVCVGLSAPLLHWLNWPSSGVHLFGKSKISKTTILILAASLYSGTNFYYTWRATENGLEATAVEHNDLLLCLDELHQAPPEVVDQSIYTLANGLSKMRSNKTITQDDIKNWRLLYLSTGEMGLEEKLAPIQKGVKAGQEIRFLEVPVQRKYGAYDELYCHKTMNDFSDSIWKAVKENHGTVMPKWIEYLSSIDDLSGLLAYRVHELRDKWQISRDNNHGSQVLEAAKRFALFGVAGEIAISAGLMPWPKGCGEHSAKVAFDSWLEMRGSSNDSEDEKLLKEIPTALKRWRSKLLPEGQPLNDNFGYALDLDGKQAWFLTRQAFQNGLGIRYKQHISQAVKFMEEKSWMETSEGRDTFKRVVDGGPKGGRYYKVIPHRITEELALDEALSRAAFPC</sequence>